<keyword evidence="1" id="KW-0812">Transmembrane</keyword>
<evidence type="ECO:0000313" key="2">
    <source>
        <dbReference type="EMBL" id="MCD7473144.1"/>
    </source>
</evidence>
<keyword evidence="1" id="KW-0472">Membrane</keyword>
<accession>A0ABS8TNL7</accession>
<proteinExistence type="predicted"/>
<evidence type="ECO:0000256" key="1">
    <source>
        <dbReference type="SAM" id="Phobius"/>
    </source>
</evidence>
<name>A0ABS8TNL7_DATST</name>
<organism evidence="2 3">
    <name type="scientific">Datura stramonium</name>
    <name type="common">Jimsonweed</name>
    <name type="synonym">Common thornapple</name>
    <dbReference type="NCBI Taxonomy" id="4076"/>
    <lineage>
        <taxon>Eukaryota</taxon>
        <taxon>Viridiplantae</taxon>
        <taxon>Streptophyta</taxon>
        <taxon>Embryophyta</taxon>
        <taxon>Tracheophyta</taxon>
        <taxon>Spermatophyta</taxon>
        <taxon>Magnoliopsida</taxon>
        <taxon>eudicotyledons</taxon>
        <taxon>Gunneridae</taxon>
        <taxon>Pentapetalae</taxon>
        <taxon>asterids</taxon>
        <taxon>lamiids</taxon>
        <taxon>Solanales</taxon>
        <taxon>Solanaceae</taxon>
        <taxon>Solanoideae</taxon>
        <taxon>Datureae</taxon>
        <taxon>Datura</taxon>
    </lineage>
</organism>
<feature type="non-terminal residue" evidence="2">
    <location>
        <position position="1"/>
    </location>
</feature>
<gene>
    <name evidence="2" type="ORF">HAX54_014771</name>
</gene>
<dbReference type="Proteomes" id="UP000823775">
    <property type="component" value="Unassembled WGS sequence"/>
</dbReference>
<protein>
    <submittedName>
        <fullName evidence="2">Uncharacterized protein</fullName>
    </submittedName>
</protein>
<keyword evidence="3" id="KW-1185">Reference proteome</keyword>
<keyword evidence="1" id="KW-1133">Transmembrane helix</keyword>
<feature type="transmembrane region" description="Helical" evidence="1">
    <location>
        <begin position="14"/>
        <end position="34"/>
    </location>
</feature>
<comment type="caution">
    <text evidence="2">The sequence shown here is derived from an EMBL/GenBank/DDBJ whole genome shotgun (WGS) entry which is preliminary data.</text>
</comment>
<sequence>VPKQQVVEMAMDTFLPFSFFSVIFGHHHIVYSTFPQKMATKITNVAAAMH</sequence>
<reference evidence="2 3" key="1">
    <citation type="journal article" date="2021" name="BMC Genomics">
        <title>Datura genome reveals duplications of psychoactive alkaloid biosynthetic genes and high mutation rate following tissue culture.</title>
        <authorList>
            <person name="Rajewski A."/>
            <person name="Carter-House D."/>
            <person name="Stajich J."/>
            <person name="Litt A."/>
        </authorList>
    </citation>
    <scope>NUCLEOTIDE SEQUENCE [LARGE SCALE GENOMIC DNA]</scope>
    <source>
        <strain evidence="2">AR-01</strain>
    </source>
</reference>
<dbReference type="EMBL" id="JACEIK010001925">
    <property type="protein sequence ID" value="MCD7473144.1"/>
    <property type="molecule type" value="Genomic_DNA"/>
</dbReference>
<evidence type="ECO:0000313" key="3">
    <source>
        <dbReference type="Proteomes" id="UP000823775"/>
    </source>
</evidence>